<dbReference type="InterPro" id="IPR003448">
    <property type="entry name" value="Mopterin_biosynth_MoaE"/>
</dbReference>
<evidence type="ECO:0000313" key="13">
    <source>
        <dbReference type="Proteomes" id="UP001164653"/>
    </source>
</evidence>
<evidence type="ECO:0000256" key="3">
    <source>
        <dbReference type="ARBA" id="ARBA00011950"/>
    </source>
</evidence>
<dbReference type="SUPFAM" id="SSF54690">
    <property type="entry name" value="Molybdopterin synthase subunit MoaE"/>
    <property type="match status" value="1"/>
</dbReference>
<organism evidence="12 13">
    <name type="scientific">Dyadobacter pollutisoli</name>
    <dbReference type="NCBI Taxonomy" id="2910158"/>
    <lineage>
        <taxon>Bacteria</taxon>
        <taxon>Pseudomonadati</taxon>
        <taxon>Bacteroidota</taxon>
        <taxon>Cytophagia</taxon>
        <taxon>Cytophagales</taxon>
        <taxon>Spirosomataceae</taxon>
        <taxon>Dyadobacter</taxon>
    </lineage>
</organism>
<dbReference type="PANTHER" id="PTHR23404">
    <property type="entry name" value="MOLYBDOPTERIN SYNTHASE RELATED"/>
    <property type="match status" value="1"/>
</dbReference>
<evidence type="ECO:0000256" key="8">
    <source>
        <dbReference type="ARBA" id="ARBA00030407"/>
    </source>
</evidence>
<sequence length="149" mass="16600">MEKIHKPKKVFVQGPISPDFVSKSIASHQSKTNIGAHAIFLGQIRADKKETGVVSGIEYTAYEEMAEQAFHEIREAAFAKFELSCMHIYHSLGIVPTGEISLFVFVSSPHRRAAFEASEYIVEEIKANVPIFGKELVGEGGEFVWKENT</sequence>
<evidence type="ECO:0000256" key="1">
    <source>
        <dbReference type="ARBA" id="ARBA00005046"/>
    </source>
</evidence>
<dbReference type="InterPro" id="IPR036563">
    <property type="entry name" value="MoaE_sf"/>
</dbReference>
<dbReference type="Pfam" id="PF02391">
    <property type="entry name" value="MoaE"/>
    <property type="match status" value="1"/>
</dbReference>
<comment type="pathway">
    <text evidence="1">Cofactor biosynthesis; molybdopterin biosynthesis.</text>
</comment>
<dbReference type="GO" id="GO:0030366">
    <property type="term" value="F:molybdopterin synthase activity"/>
    <property type="evidence" value="ECO:0007669"/>
    <property type="project" value="UniProtKB-EC"/>
</dbReference>
<evidence type="ECO:0000256" key="11">
    <source>
        <dbReference type="ARBA" id="ARBA00049878"/>
    </source>
</evidence>
<evidence type="ECO:0000256" key="2">
    <source>
        <dbReference type="ARBA" id="ARBA00005426"/>
    </source>
</evidence>
<name>A0A9E8N5H7_9BACT</name>
<gene>
    <name evidence="12" type="ORF">ON006_20880</name>
</gene>
<comment type="catalytic activity">
    <reaction evidence="11">
        <text>2 [molybdopterin-synthase sulfur-carrier protein]-C-terminal-Gly-aminoethanethioate + cyclic pyranopterin phosphate + H2O = molybdopterin + 2 [molybdopterin-synthase sulfur-carrier protein]-C-terminal Gly-Gly + 2 H(+)</text>
        <dbReference type="Rhea" id="RHEA:26333"/>
        <dbReference type="Rhea" id="RHEA-COMP:12202"/>
        <dbReference type="Rhea" id="RHEA-COMP:19907"/>
        <dbReference type="ChEBI" id="CHEBI:15377"/>
        <dbReference type="ChEBI" id="CHEBI:15378"/>
        <dbReference type="ChEBI" id="CHEBI:58698"/>
        <dbReference type="ChEBI" id="CHEBI:59648"/>
        <dbReference type="ChEBI" id="CHEBI:90778"/>
        <dbReference type="ChEBI" id="CHEBI:232372"/>
        <dbReference type="EC" id="2.8.1.12"/>
    </reaction>
</comment>
<evidence type="ECO:0000313" key="12">
    <source>
        <dbReference type="EMBL" id="WAC10204.1"/>
    </source>
</evidence>
<dbReference type="CDD" id="cd00756">
    <property type="entry name" value="MoaE"/>
    <property type="match status" value="1"/>
</dbReference>
<dbReference type="GO" id="GO:0006777">
    <property type="term" value="P:Mo-molybdopterin cofactor biosynthetic process"/>
    <property type="evidence" value="ECO:0007669"/>
    <property type="project" value="UniProtKB-KW"/>
</dbReference>
<proteinExistence type="inferred from homology"/>
<accession>A0A9E8N5H7</accession>
<comment type="subunit">
    <text evidence="6">Heterotetramer of 2 MoaD subunits and 2 MoaE subunits. Also stable as homodimer. The enzyme changes between these two forms during catalysis.</text>
</comment>
<dbReference type="KEGG" id="dpf:ON006_20880"/>
<keyword evidence="5" id="KW-0501">Molybdenum cofactor biosynthesis</keyword>
<keyword evidence="13" id="KW-1185">Reference proteome</keyword>
<dbReference type="RefSeq" id="WP_244823796.1">
    <property type="nucleotide sequence ID" value="NZ_CP112998.1"/>
</dbReference>
<dbReference type="AlphaFoldDB" id="A0A9E8N5H7"/>
<evidence type="ECO:0000256" key="7">
    <source>
        <dbReference type="ARBA" id="ARBA00029745"/>
    </source>
</evidence>
<evidence type="ECO:0000256" key="10">
    <source>
        <dbReference type="ARBA" id="ARBA00032474"/>
    </source>
</evidence>
<dbReference type="EC" id="2.8.1.12" evidence="3"/>
<comment type="similarity">
    <text evidence="2">Belongs to the MoaE family.</text>
</comment>
<evidence type="ECO:0000256" key="9">
    <source>
        <dbReference type="ARBA" id="ARBA00030781"/>
    </source>
</evidence>
<dbReference type="Gene3D" id="3.90.1170.40">
    <property type="entry name" value="Molybdopterin biosynthesis MoaE subunit"/>
    <property type="match status" value="1"/>
</dbReference>
<reference evidence="12" key="1">
    <citation type="submission" date="2022-11" db="EMBL/GenBank/DDBJ databases">
        <title>Dyadobacter pollutisoli sp. nov., isolated from plastic dumped soil.</title>
        <authorList>
            <person name="Kim J.M."/>
            <person name="Kim K.R."/>
            <person name="Lee J.K."/>
            <person name="Hao L."/>
            <person name="Jeon C.O."/>
        </authorList>
    </citation>
    <scope>NUCLEOTIDE SEQUENCE</scope>
    <source>
        <strain evidence="12">U1</strain>
    </source>
</reference>
<evidence type="ECO:0000256" key="6">
    <source>
        <dbReference type="ARBA" id="ARBA00026066"/>
    </source>
</evidence>
<dbReference type="EMBL" id="CP112998">
    <property type="protein sequence ID" value="WAC10204.1"/>
    <property type="molecule type" value="Genomic_DNA"/>
</dbReference>
<dbReference type="Proteomes" id="UP001164653">
    <property type="component" value="Chromosome"/>
</dbReference>
<protein>
    <recommendedName>
        <fullName evidence="4">Molybdopterin synthase catalytic subunit</fullName>
        <ecNumber evidence="3">2.8.1.12</ecNumber>
    </recommendedName>
    <alternativeName>
        <fullName evidence="9">MPT synthase subunit 2</fullName>
    </alternativeName>
    <alternativeName>
        <fullName evidence="7">Molybdenum cofactor biosynthesis protein E</fullName>
    </alternativeName>
    <alternativeName>
        <fullName evidence="8">Molybdopterin-converting factor large subunit</fullName>
    </alternativeName>
    <alternativeName>
        <fullName evidence="10">Molybdopterin-converting factor subunit 2</fullName>
    </alternativeName>
</protein>
<evidence type="ECO:0000256" key="4">
    <source>
        <dbReference type="ARBA" id="ARBA00013858"/>
    </source>
</evidence>
<evidence type="ECO:0000256" key="5">
    <source>
        <dbReference type="ARBA" id="ARBA00023150"/>
    </source>
</evidence>